<evidence type="ECO:0000313" key="5">
    <source>
        <dbReference type="Proteomes" id="UP000266482"/>
    </source>
</evidence>
<sequence length="160" mass="17424">MYRKVEDFLADWEASSAGTLSVFRAITDDKMNVAIAEGHNSLGWLAWHLIGVGGMFGRLAGLQVPTVGRDEAAPPNMADIIAKYEELVEAFKTEAAKLADDMLSEEVDGFVGKTYRGKLLRGLIDHQTHHRGQMTVLLRQAGLTVPGIMGPTREMQAAKG</sequence>
<protein>
    <submittedName>
        <fullName evidence="4">Damage-inducible protein DinB</fullName>
    </submittedName>
</protein>
<feature type="binding site" evidence="3">
    <location>
        <position position="130"/>
    </location>
    <ligand>
        <name>a divalent metal cation</name>
        <dbReference type="ChEBI" id="CHEBI:60240"/>
    </ligand>
</feature>
<name>A0A3A1UNJ9_9BACL</name>
<dbReference type="InterPro" id="IPR007837">
    <property type="entry name" value="DinB"/>
</dbReference>
<evidence type="ECO:0000256" key="3">
    <source>
        <dbReference type="PIRSR" id="PIRSR607837-1"/>
    </source>
</evidence>
<dbReference type="RefSeq" id="WP_119602177.1">
    <property type="nucleotide sequence ID" value="NZ_QXQA01000016.1"/>
</dbReference>
<evidence type="ECO:0000256" key="1">
    <source>
        <dbReference type="ARBA" id="ARBA00008635"/>
    </source>
</evidence>
<accession>A0A3A1UNJ9</accession>
<comment type="caution">
    <text evidence="4">The sequence shown here is derived from an EMBL/GenBank/DDBJ whole genome shotgun (WGS) entry which is preliminary data.</text>
</comment>
<dbReference type="Pfam" id="PF05163">
    <property type="entry name" value="DinB"/>
    <property type="match status" value="1"/>
</dbReference>
<dbReference type="InterPro" id="IPR034660">
    <property type="entry name" value="DinB/YfiT-like"/>
</dbReference>
<feature type="binding site" evidence="3">
    <location>
        <position position="48"/>
    </location>
    <ligand>
        <name>a divalent metal cation</name>
        <dbReference type="ChEBI" id="CHEBI:60240"/>
    </ligand>
</feature>
<proteinExistence type="inferred from homology"/>
<dbReference type="Proteomes" id="UP000266482">
    <property type="component" value="Unassembled WGS sequence"/>
</dbReference>
<dbReference type="Gene3D" id="1.20.120.450">
    <property type="entry name" value="dinb family like domain"/>
    <property type="match status" value="1"/>
</dbReference>
<dbReference type="EMBL" id="QXQA01000016">
    <property type="protein sequence ID" value="RIX50128.1"/>
    <property type="molecule type" value="Genomic_DNA"/>
</dbReference>
<gene>
    <name evidence="4" type="ORF">D3P08_21510</name>
</gene>
<dbReference type="SUPFAM" id="SSF109854">
    <property type="entry name" value="DinB/YfiT-like putative metalloenzymes"/>
    <property type="match status" value="1"/>
</dbReference>
<feature type="binding site" evidence="3">
    <location>
        <position position="126"/>
    </location>
    <ligand>
        <name>a divalent metal cation</name>
        <dbReference type="ChEBI" id="CHEBI:60240"/>
    </ligand>
</feature>
<organism evidence="4 5">
    <name type="scientific">Paenibacillus nanensis</name>
    <dbReference type="NCBI Taxonomy" id="393251"/>
    <lineage>
        <taxon>Bacteria</taxon>
        <taxon>Bacillati</taxon>
        <taxon>Bacillota</taxon>
        <taxon>Bacilli</taxon>
        <taxon>Bacillales</taxon>
        <taxon>Paenibacillaceae</taxon>
        <taxon>Paenibacillus</taxon>
    </lineage>
</organism>
<keyword evidence="2 3" id="KW-0479">Metal-binding</keyword>
<dbReference type="OrthoDB" id="119432at2"/>
<dbReference type="AlphaFoldDB" id="A0A3A1UNJ9"/>
<evidence type="ECO:0000313" key="4">
    <source>
        <dbReference type="EMBL" id="RIX50128.1"/>
    </source>
</evidence>
<comment type="similarity">
    <text evidence="1">Belongs to the DinB family.</text>
</comment>
<reference evidence="4 5" key="1">
    <citation type="submission" date="2018-09" db="EMBL/GenBank/DDBJ databases">
        <title>Paenibacillus aracenensis nov. sp. isolated from a cave in southern Spain.</title>
        <authorList>
            <person name="Jurado V."/>
            <person name="Gutierrez-Patricio S."/>
            <person name="Gonzalez-Pimentel J.L."/>
            <person name="Miller A.Z."/>
            <person name="Laiz L."/>
            <person name="Saiz-Jimenez C."/>
        </authorList>
    </citation>
    <scope>NUCLEOTIDE SEQUENCE [LARGE SCALE GENOMIC DNA]</scope>
    <source>
        <strain evidence="4 5">DSM 22867</strain>
    </source>
</reference>
<evidence type="ECO:0000256" key="2">
    <source>
        <dbReference type="ARBA" id="ARBA00022723"/>
    </source>
</evidence>
<keyword evidence="5" id="KW-1185">Reference proteome</keyword>
<dbReference type="GO" id="GO:0046872">
    <property type="term" value="F:metal ion binding"/>
    <property type="evidence" value="ECO:0007669"/>
    <property type="project" value="UniProtKB-KW"/>
</dbReference>